<dbReference type="InterPro" id="IPR050676">
    <property type="entry name" value="IL-12"/>
</dbReference>
<comment type="similarity">
    <text evidence="4">Belongs to the IL-12B family.</text>
</comment>
<evidence type="ECO:0000313" key="6">
    <source>
        <dbReference type="Ensembl" id="ENSDLAP00005007896.2"/>
    </source>
</evidence>
<dbReference type="Ensembl" id="ENSDLAT00005008626.2">
    <property type="protein sequence ID" value="ENSDLAP00005007896.2"/>
    <property type="gene ID" value="ENSDLAG00005004098.2"/>
</dbReference>
<dbReference type="GO" id="GO:0005615">
    <property type="term" value="C:extracellular space"/>
    <property type="evidence" value="ECO:0007669"/>
    <property type="project" value="UniProtKB-KW"/>
</dbReference>
<keyword evidence="3 4" id="KW-0325">Glycoprotein</keyword>
<dbReference type="PANTHER" id="PTHR48485">
    <property type="entry name" value="INTERLEUKIN-12 SUBUNIT BETA-RELATED"/>
    <property type="match status" value="1"/>
</dbReference>
<dbReference type="AlphaFoldDB" id="A0A8C4DRI0"/>
<feature type="signal peptide" evidence="4">
    <location>
        <begin position="1"/>
        <end position="18"/>
    </location>
</feature>
<evidence type="ECO:0000256" key="2">
    <source>
        <dbReference type="ARBA" id="ARBA00023157"/>
    </source>
</evidence>
<feature type="chain" id="PRO_5035959013" description="Interleukin-12 subunit beta" evidence="4">
    <location>
        <begin position="19"/>
        <end position="434"/>
    </location>
</feature>
<reference evidence="6" key="2">
    <citation type="submission" date="2025-09" db="UniProtKB">
        <authorList>
            <consortium name="Ensembl"/>
        </authorList>
    </citation>
    <scope>IDENTIFICATION</scope>
</reference>
<evidence type="ECO:0000256" key="4">
    <source>
        <dbReference type="RuleBase" id="RU281113"/>
    </source>
</evidence>
<dbReference type="Pfam" id="PF10420">
    <property type="entry name" value="IL12p40_C"/>
    <property type="match status" value="1"/>
</dbReference>
<gene>
    <name evidence="4" type="primary">IL12B</name>
    <name evidence="6" type="synonym">il12ba</name>
</gene>
<dbReference type="InterPro" id="IPR007110">
    <property type="entry name" value="Ig-like_dom"/>
</dbReference>
<keyword evidence="1 4" id="KW-0732">Signal</keyword>
<accession>A0A8C4DRI0</accession>
<keyword evidence="4" id="KW-0393">Immunoglobulin domain</keyword>
<comment type="subcellular location">
    <subcellularLocation>
        <location evidence="4">Secreted</location>
    </subcellularLocation>
</comment>
<dbReference type="InterPro" id="IPR036116">
    <property type="entry name" value="FN3_sf"/>
</dbReference>
<comment type="subunit">
    <text evidence="4">Heterodimer with IL12A; disulfide-linked. The heterodimer is known as interleukin IL-12.</text>
</comment>
<keyword evidence="2" id="KW-1015">Disulfide bond</keyword>
<dbReference type="Gene3D" id="2.60.40.10">
    <property type="entry name" value="Immunoglobulins"/>
    <property type="match status" value="2"/>
</dbReference>
<evidence type="ECO:0000256" key="3">
    <source>
        <dbReference type="ARBA" id="ARBA00023180"/>
    </source>
</evidence>
<dbReference type="SUPFAM" id="SSF49265">
    <property type="entry name" value="Fibronectin type III"/>
    <property type="match status" value="1"/>
</dbReference>
<dbReference type="InterPro" id="IPR013783">
    <property type="entry name" value="Ig-like_fold"/>
</dbReference>
<keyword evidence="4" id="KW-0964">Secreted</keyword>
<dbReference type="InterPro" id="IPR015528">
    <property type="entry name" value="IL-12_beta"/>
</dbReference>
<evidence type="ECO:0000256" key="1">
    <source>
        <dbReference type="ARBA" id="ARBA00022729"/>
    </source>
</evidence>
<dbReference type="PROSITE" id="PS50835">
    <property type="entry name" value="IG_LIKE"/>
    <property type="match status" value="1"/>
</dbReference>
<protein>
    <recommendedName>
        <fullName evidence="4">Interleukin-12 subunit beta</fullName>
        <shortName evidence="4">IL-12B</shortName>
    </recommendedName>
    <alternativeName>
        <fullName evidence="4">Cytotoxic lymphocyte maturation factor 40 kDa subunit</fullName>
    </alternativeName>
    <alternativeName>
        <fullName evidence="4">IL-12 subunit p40</fullName>
    </alternativeName>
</protein>
<dbReference type="GeneTree" id="ENSGT00390000012630"/>
<keyword evidence="7" id="KW-1185">Reference proteome</keyword>
<feature type="domain" description="Ig-like" evidence="5">
    <location>
        <begin position="28"/>
        <end position="94"/>
    </location>
</feature>
<reference evidence="6" key="1">
    <citation type="submission" date="2025-08" db="UniProtKB">
        <authorList>
            <consortium name="Ensembl"/>
        </authorList>
    </citation>
    <scope>IDENTIFICATION</scope>
</reference>
<dbReference type="GO" id="GO:0005125">
    <property type="term" value="F:cytokine activity"/>
    <property type="evidence" value="ECO:0007669"/>
    <property type="project" value="UniProtKB-KW"/>
</dbReference>
<evidence type="ECO:0000313" key="7">
    <source>
        <dbReference type="Proteomes" id="UP000694389"/>
    </source>
</evidence>
<name>A0A8C4DRI0_DICLA</name>
<dbReference type="PANTHER" id="PTHR48485:SF4">
    <property type="entry name" value="INTERLEUKIN-12 SUBUNIT BETA"/>
    <property type="match status" value="1"/>
</dbReference>
<dbReference type="Proteomes" id="UP000694389">
    <property type="component" value="Unassembled WGS sequence"/>
</dbReference>
<dbReference type="PRINTS" id="PR01928">
    <property type="entry name" value="INTRLEUKN12B"/>
</dbReference>
<dbReference type="GO" id="GO:0004896">
    <property type="term" value="F:cytokine receptor activity"/>
    <property type="evidence" value="ECO:0007669"/>
    <property type="project" value="UniProtKB-UniRule"/>
</dbReference>
<sequence>MKLYIFTIICALLPFSHQNPRSHWTLLPHTLVVEVDGSMGQQPLSCLESPEELARRVNKSEDIFWMKNGKKEPQRGNTYLVQLEESLGGGNYTCHNKEGSLLNHTVVLIQEEDHRKILVKTDQEDYLKCSTRNYNGEFHCSWTWHSSRVGKVAFIKARRFSDEGVTQCSVDTSSQRWACSTGESNFSCSVDDNGHSILCVDEQHCPYAEENQKIHITVYLRTKYYLVENYSRRFYLSEIVKPDKVRISKVNNTMIEWSYPSSWSSPFSYFPLIFQIAQLKGRCKRCENPCSNATKTLTVHSPDICQFEVKNKAKAICIRAKDALCNSQWSEWSHFRSVLLSGIKWEISPITLARYPQWFPTLFRSPDSPFACKPNFVYFLSSFNSDCPLFPHSLTDPIVPFPLGLFCFFEMTLLHVTSFDGQSLNSKKKTFLYY</sequence>
<evidence type="ECO:0000259" key="5">
    <source>
        <dbReference type="PROSITE" id="PS50835"/>
    </source>
</evidence>
<keyword evidence="4" id="KW-0202">Cytokine</keyword>
<dbReference type="InterPro" id="IPR019482">
    <property type="entry name" value="IL-12_beta_cen-dom"/>
</dbReference>
<proteinExistence type="inferred from homology"/>
<organism evidence="6 7">
    <name type="scientific">Dicentrarchus labrax</name>
    <name type="common">European seabass</name>
    <name type="synonym">Morone labrax</name>
    <dbReference type="NCBI Taxonomy" id="13489"/>
    <lineage>
        <taxon>Eukaryota</taxon>
        <taxon>Metazoa</taxon>
        <taxon>Chordata</taxon>
        <taxon>Craniata</taxon>
        <taxon>Vertebrata</taxon>
        <taxon>Euteleostomi</taxon>
        <taxon>Actinopterygii</taxon>
        <taxon>Neopterygii</taxon>
        <taxon>Teleostei</taxon>
        <taxon>Neoteleostei</taxon>
        <taxon>Acanthomorphata</taxon>
        <taxon>Eupercaria</taxon>
        <taxon>Moronidae</taxon>
        <taxon>Dicentrarchus</taxon>
    </lineage>
</organism>